<dbReference type="CDD" id="cd00840">
    <property type="entry name" value="MPP_Mre11_N"/>
    <property type="match status" value="1"/>
</dbReference>
<comment type="function">
    <text evidence="6">SbcCD cleaves DNA hairpin structures. These structures can inhibit DNA replication and are intermediates in certain DNA recombination reactions. The complex acts as a 3'-&gt;5' double strand exonuclease that can open hairpins. It also has a 5' single-strand endonuclease activity.</text>
</comment>
<dbReference type="EMBL" id="CP031165">
    <property type="protein sequence ID" value="AXV04989.1"/>
    <property type="molecule type" value="Genomic_DNA"/>
</dbReference>
<protein>
    <recommendedName>
        <fullName evidence="2 6">Nuclease SbcCD subunit D</fullName>
    </recommendedName>
</protein>
<dbReference type="InterPro" id="IPR004843">
    <property type="entry name" value="Calcineurin-like_PHP"/>
</dbReference>
<gene>
    <name evidence="6" type="primary">sbcD</name>
    <name evidence="8" type="ORF">DVS28_a0282</name>
</gene>
<evidence type="ECO:0000259" key="7">
    <source>
        <dbReference type="Pfam" id="PF00149"/>
    </source>
</evidence>
<dbReference type="InterPro" id="IPR004593">
    <property type="entry name" value="SbcD"/>
</dbReference>
<evidence type="ECO:0000256" key="6">
    <source>
        <dbReference type="RuleBase" id="RU363069"/>
    </source>
</evidence>
<dbReference type="InterPro" id="IPR029052">
    <property type="entry name" value="Metallo-depent_PP-like"/>
</dbReference>
<keyword evidence="6" id="KW-0235">DNA replication</keyword>
<evidence type="ECO:0000256" key="1">
    <source>
        <dbReference type="ARBA" id="ARBA00010555"/>
    </source>
</evidence>
<dbReference type="NCBIfam" id="TIGR00619">
    <property type="entry name" value="sbcd"/>
    <property type="match status" value="1"/>
</dbReference>
<comment type="subunit">
    <text evidence="6">Heterodimer of SbcC and SbcD.</text>
</comment>
<keyword evidence="6" id="KW-0255">Endonuclease</keyword>
<dbReference type="PANTHER" id="PTHR30337">
    <property type="entry name" value="COMPONENT OF ATP-DEPENDENT DSDNA EXONUCLEASE"/>
    <property type="match status" value="1"/>
</dbReference>
<comment type="similarity">
    <text evidence="1 6">Belongs to the SbcD family.</text>
</comment>
<dbReference type="PANTHER" id="PTHR30337:SF0">
    <property type="entry name" value="NUCLEASE SBCCD SUBUNIT D"/>
    <property type="match status" value="1"/>
</dbReference>
<dbReference type="AlphaFoldDB" id="A0A346XRZ2"/>
<organism evidence="8 9">
    <name type="scientific">Euzebya pacifica</name>
    <dbReference type="NCBI Taxonomy" id="1608957"/>
    <lineage>
        <taxon>Bacteria</taxon>
        <taxon>Bacillati</taxon>
        <taxon>Actinomycetota</taxon>
        <taxon>Nitriliruptoria</taxon>
        <taxon>Euzebyales</taxon>
    </lineage>
</organism>
<keyword evidence="5 6" id="KW-0269">Exonuclease</keyword>
<evidence type="ECO:0000256" key="5">
    <source>
        <dbReference type="ARBA" id="ARBA00022839"/>
    </source>
</evidence>
<evidence type="ECO:0000313" key="9">
    <source>
        <dbReference type="Proteomes" id="UP000264006"/>
    </source>
</evidence>
<evidence type="ECO:0000256" key="3">
    <source>
        <dbReference type="ARBA" id="ARBA00022722"/>
    </source>
</evidence>
<dbReference type="GO" id="GO:0004519">
    <property type="term" value="F:endonuclease activity"/>
    <property type="evidence" value="ECO:0007669"/>
    <property type="project" value="UniProtKB-KW"/>
</dbReference>
<dbReference type="InterPro" id="IPR041796">
    <property type="entry name" value="Mre11_N"/>
</dbReference>
<keyword evidence="9" id="KW-1185">Reference proteome</keyword>
<dbReference type="SUPFAM" id="SSF56300">
    <property type="entry name" value="Metallo-dependent phosphatases"/>
    <property type="match status" value="1"/>
</dbReference>
<dbReference type="InterPro" id="IPR050535">
    <property type="entry name" value="DNA_Repair-Maintenance_Comp"/>
</dbReference>
<dbReference type="RefSeq" id="WP_114589856.1">
    <property type="nucleotide sequence ID" value="NZ_CP031165.1"/>
</dbReference>
<dbReference type="GO" id="GO:0006310">
    <property type="term" value="P:DNA recombination"/>
    <property type="evidence" value="ECO:0007669"/>
    <property type="project" value="UniProtKB-KW"/>
</dbReference>
<dbReference type="Pfam" id="PF00149">
    <property type="entry name" value="Metallophos"/>
    <property type="match status" value="1"/>
</dbReference>
<dbReference type="OrthoDB" id="9773856at2"/>
<evidence type="ECO:0000313" key="8">
    <source>
        <dbReference type="EMBL" id="AXV04989.1"/>
    </source>
</evidence>
<evidence type="ECO:0000256" key="2">
    <source>
        <dbReference type="ARBA" id="ARBA00013365"/>
    </source>
</evidence>
<dbReference type="Gene3D" id="3.60.21.10">
    <property type="match status" value="1"/>
</dbReference>
<name>A0A346XRZ2_9ACTN</name>
<dbReference type="Proteomes" id="UP000264006">
    <property type="component" value="Chromosome"/>
</dbReference>
<evidence type="ECO:0000256" key="4">
    <source>
        <dbReference type="ARBA" id="ARBA00022801"/>
    </source>
</evidence>
<proteinExistence type="inferred from homology"/>
<dbReference type="KEGG" id="euz:DVS28_a0282"/>
<feature type="domain" description="Calcineurin-like phosphoesterase" evidence="7">
    <location>
        <begin position="1"/>
        <end position="105"/>
    </location>
</feature>
<dbReference type="GO" id="GO:0008408">
    <property type="term" value="F:3'-5' exonuclease activity"/>
    <property type="evidence" value="ECO:0007669"/>
    <property type="project" value="InterPro"/>
</dbReference>
<keyword evidence="3 6" id="KW-0540">Nuclease</keyword>
<reference evidence="8 9" key="1">
    <citation type="submission" date="2018-09" db="EMBL/GenBank/DDBJ databases">
        <title>Complete genome sequence of Euzebya sp. DY32-46 isolated from seawater of Pacific Ocean.</title>
        <authorList>
            <person name="Xu L."/>
            <person name="Wu Y.-H."/>
            <person name="Xu X.-W."/>
        </authorList>
    </citation>
    <scope>NUCLEOTIDE SEQUENCE [LARGE SCALE GENOMIC DNA]</scope>
    <source>
        <strain evidence="8 9">DY32-46</strain>
    </source>
</reference>
<keyword evidence="4 6" id="KW-0378">Hydrolase</keyword>
<accession>A0A346XRZ2</accession>
<keyword evidence="6" id="KW-0233">DNA recombination</keyword>
<dbReference type="GO" id="GO:0006260">
    <property type="term" value="P:DNA replication"/>
    <property type="evidence" value="ECO:0007669"/>
    <property type="project" value="UniProtKB-KW"/>
</dbReference>
<sequence length="415" mass="44050">MKLLHTSDWHLGLRLGRNDRTPDQSLAMKALIDIAQEEKPDLIVHSGDLFDSSRPPYEPMRLGVRALARLSAVAPTVVIAGNHDSLALFRVLHDMAGIAHPRRLWFIDSPEVLEIPQLGDGFALTAVPFIPPSLISSLSIADLAKLEGNYADGVRSLNTHLLAQAQQIAGNRGIVTYTAHLHVAGARPGKSEKVITVGEDYTTTVESLGAAMYSAFGHIHDPQLLPGGLVAGRYAGSLVPIDFGERTQGKHAVIVELGDDVRVTERPLPGGRPLHQFEGSLEQLEADAAAGKLDGTLLKARVQSADPIADLADLVAAWAPDCDIFDLANVVANQPVKAITATEEAGDAPPIEDLFAEWRSSGNARKRNAPDAAVVAAFSRAMGDGVERTAGFGTSELVTAADTALKAFSTDGEEG</sequence>